<evidence type="ECO:0000256" key="14">
    <source>
        <dbReference type="PROSITE-ProRule" id="PRU00110"/>
    </source>
</evidence>
<evidence type="ECO:0000256" key="11">
    <source>
        <dbReference type="ARBA" id="ARBA00022989"/>
    </source>
</evidence>
<dbReference type="InterPro" id="IPR003661">
    <property type="entry name" value="HisK_dim/P_dom"/>
</dbReference>
<evidence type="ECO:0000256" key="6">
    <source>
        <dbReference type="ARBA" id="ARBA00022679"/>
    </source>
</evidence>
<evidence type="ECO:0000259" key="18">
    <source>
        <dbReference type="PROSITE" id="PS50109"/>
    </source>
</evidence>
<dbReference type="SUPFAM" id="SSF55781">
    <property type="entry name" value="GAF domain-like"/>
    <property type="match status" value="1"/>
</dbReference>
<evidence type="ECO:0000256" key="15">
    <source>
        <dbReference type="PROSITE-ProRule" id="PRU00169"/>
    </source>
</evidence>
<dbReference type="SUPFAM" id="SSF55785">
    <property type="entry name" value="PYP-like sensor domain (PAS domain)"/>
    <property type="match status" value="4"/>
</dbReference>
<dbReference type="CDD" id="cd00130">
    <property type="entry name" value="PAS"/>
    <property type="match status" value="3"/>
</dbReference>
<dbReference type="SMART" id="SM00086">
    <property type="entry name" value="PAC"/>
    <property type="match status" value="3"/>
</dbReference>
<dbReference type="PRINTS" id="PR00344">
    <property type="entry name" value="BCTRLSENSOR"/>
</dbReference>
<comment type="subcellular location">
    <subcellularLocation>
        <location evidence="2">Cell membrane</location>
        <topology evidence="2">Multi-pass membrane protein</topology>
    </subcellularLocation>
</comment>
<feature type="transmembrane region" description="Helical" evidence="16">
    <location>
        <begin position="196"/>
        <end position="220"/>
    </location>
</feature>
<keyword evidence="7 16" id="KW-0812">Transmembrane</keyword>
<keyword evidence="5 15" id="KW-0597">Phosphoprotein</keyword>
<dbReference type="GO" id="GO:0005524">
    <property type="term" value="F:ATP binding"/>
    <property type="evidence" value="ECO:0007669"/>
    <property type="project" value="UniProtKB-KW"/>
</dbReference>
<feature type="transmembrane region" description="Helical" evidence="16">
    <location>
        <begin position="34"/>
        <end position="54"/>
    </location>
</feature>
<dbReference type="InterPro" id="IPR036890">
    <property type="entry name" value="HATPase_C_sf"/>
</dbReference>
<evidence type="ECO:0000256" key="16">
    <source>
        <dbReference type="PROSITE-ProRule" id="PRU00244"/>
    </source>
</evidence>
<dbReference type="InterPro" id="IPR036641">
    <property type="entry name" value="HPT_dom_sf"/>
</dbReference>
<feature type="domain" description="PAS" evidence="20">
    <location>
        <begin position="670"/>
        <end position="713"/>
    </location>
</feature>
<evidence type="ECO:0000256" key="5">
    <source>
        <dbReference type="ARBA" id="ARBA00022553"/>
    </source>
</evidence>
<dbReference type="Pfam" id="PF13426">
    <property type="entry name" value="PAS_9"/>
    <property type="match status" value="1"/>
</dbReference>
<dbReference type="Gene3D" id="3.40.50.2300">
    <property type="match status" value="2"/>
</dbReference>
<keyword evidence="13 16" id="KW-0472">Membrane</keyword>
<keyword evidence="11 16" id="KW-1133">Transmembrane helix</keyword>
<dbReference type="CDD" id="cd16922">
    <property type="entry name" value="HATPase_EvgS-ArcB-TorS-like"/>
    <property type="match status" value="1"/>
</dbReference>
<evidence type="ECO:0000256" key="7">
    <source>
        <dbReference type="ARBA" id="ARBA00022692"/>
    </source>
</evidence>
<evidence type="ECO:0000313" key="24">
    <source>
        <dbReference type="EMBL" id="AOY84805.2"/>
    </source>
</evidence>
<dbReference type="SMART" id="SM00091">
    <property type="entry name" value="PAS"/>
    <property type="match status" value="4"/>
</dbReference>
<dbReference type="Proteomes" id="UP000176944">
    <property type="component" value="Chromosome"/>
</dbReference>
<dbReference type="Pfam" id="PF00072">
    <property type="entry name" value="Response_reg"/>
    <property type="match status" value="2"/>
</dbReference>
<dbReference type="InterPro" id="IPR001789">
    <property type="entry name" value="Sig_transdc_resp-reg_receiver"/>
</dbReference>
<keyword evidence="9" id="KW-0418">Kinase</keyword>
<sequence>MPYSMVLVWLNFLIETVPISDTDRAMSGTYDLQLVVLSIAIASIVTYTVLILAGQLKTSQKSTRKGWLIGGAMIMGIGIWSIHFLGMLAFRFPIPITYDTPMVLLSYWVAVVISGAVLYSVSRITNLRQLMVGSVVMGLAIASIPYLLIAAMGIPGLIHYNLLFVALSVVIASLTSFFILWLSFDLGVGTRKVLNWWKLCWAVILGLAITAVNYTTIIAAKFTVTPPLDTGFSPTLNTSVVTSTIGITNLIIFSLTLLASYYEQKTSKALQALRQEALQESERLFRTVIREMQVGVLLFEVKTEFMLFNQAALDILGFTESELLDKSPFGSDWTIIHEDTTPFPTESRPIQQAISTRRLVRNVVMGVYNRATEDWVWLLVNADPQVGVDGKVEQVICTFSDITNRKRAEEALRQAEANYRSIFENSVEGIYQITPDGRFISANPALARIYGYSSPEELVESITNVSKQIYVDTEARTEFTHRIAENGAVSSIEAQAYRKDGSVISILENVRPVRDTNGNLLYYEGSVEDITERKRVELALLEREEQYRSVVENVQEVIFQTDGLGVLTFLNPTWTEMTGFSVADSIGKNFINYLHPDDRQTNIELFQSLITHKQEYYQQELRYITKDGGLGWLEIHAQLTLDPDSTITGTSGTIRDITNRKLSESHLKESERQLRQVIDLVPHFIYAKNRDGEFLLANKAVAEAYGTTVDDLLYHRDEDFAQSFLKSFEFREADLQVLESGEPTHLPEETLIYPDGEKRIIQTTKIPFSLAISHMPAVLSVSIDISEQKQAEEALHQQLTRVMLLKQVTQEIRQSLNTKQIFQTTATQIGQVFQVNRCTIHTYVSQPYPRIPTVAEYLEKGYLSILDLEIPILGNPHLEQLLVQDRAISSPNVYEDPLLKPMIPICRQIGVKSMLVIRTSYQGEPNGVIGIHECDEFRQWSLDEIELLEAVADQVGIAIAQAHLLEQETRQREQLTEQNFALEQARRTAEAATQAKSEFLATMSHEIRTPMNAVIGMTGLLLDTDLTSQQRDFVETIRNSGDSLLTIINDILDFSKIESGKLELEEQPFNLITCIEESLDLLAAKAAEKKLELAYLFHPNTPPMIVGDVTRLRQILVNLLGNAIKFTHIGEVLVSVTARELSIGELVDGKETEQSITANYSYPLASAPDYGKHYSLSFPTLANGKDYTLQGGFDQTGYINGVRGANGTQNNTRDNTRVFSPPHPQISSHNPNTARFRSASTQSSIYEIQFVVKDTGIGIPEDRIDRLFQSFSQVDSSTSRQYGGTGLGLAICQRLSTMMGGKIWVESQVGQGSKFYFTVLAKQPDPIEQPKLPVSQPLLEGKRLLIVDDSATNRTIISEQAKSWGMFTQTAASGREALDWLNQGDKFDIAILDGFMPEMDGFTLATKIRQESEGQALPLVMLSSMSQSDTKHHQSQLDIAAVLNKPIKQSQLYDVLTQVMSGQPIKIKRTPAQHLKLDTEMAQKHPLRILLAEDNIVNQQLALQLLKRMGYRADVAGNGLEVLQALSRQPYDLVLMDVQMPEMDGLTATQRICEQWPAHSRPWIIAMTANAMEGDREMCLSAGMDDYISKPIQVPELVRALSQCPHHREPPQPVVADQAVDFSVLQSLIDSIGEGGAECLLGLIEIYLKDTPRLVKNMANAISEEEPKAMEIAAHTLKSSSATLGGINLSKLCQKLESLGRSDTITGAAEIFAQLESEYQQVRVGLTESAKKIEQQSLSPVLTHNV</sequence>
<dbReference type="NCBIfam" id="TIGR00229">
    <property type="entry name" value="sensory_box"/>
    <property type="match status" value="4"/>
</dbReference>
<dbReference type="EC" id="2.7.13.3" evidence="3"/>
<accession>A0A1D9GBF1</accession>
<dbReference type="FunFam" id="1.10.287.130:FF:000004">
    <property type="entry name" value="Ethylene receptor 1"/>
    <property type="match status" value="1"/>
</dbReference>
<feature type="transmembrane region" description="Helical" evidence="16">
    <location>
        <begin position="240"/>
        <end position="262"/>
    </location>
</feature>
<dbReference type="PANTHER" id="PTHR45339:SF1">
    <property type="entry name" value="HYBRID SIGNAL TRANSDUCTION HISTIDINE KINASE J"/>
    <property type="match status" value="1"/>
</dbReference>
<protein>
    <recommendedName>
        <fullName evidence="3">histidine kinase</fullName>
        <ecNumber evidence="3">2.7.13.3</ecNumber>
    </recommendedName>
</protein>
<dbReference type="SMART" id="SM00065">
    <property type="entry name" value="GAF"/>
    <property type="match status" value="1"/>
</dbReference>
<feature type="domain" description="MHYT" evidence="23">
    <location>
        <begin position="30"/>
        <end position="223"/>
    </location>
</feature>
<dbReference type="CDD" id="cd17546">
    <property type="entry name" value="REC_hyHK_CKI1_RcsC-like"/>
    <property type="match status" value="1"/>
</dbReference>
<keyword evidence="17" id="KW-0175">Coiled coil</keyword>
<dbReference type="CDD" id="cd00082">
    <property type="entry name" value="HisKA"/>
    <property type="match status" value="1"/>
</dbReference>
<dbReference type="SMART" id="SM00448">
    <property type="entry name" value="REC"/>
    <property type="match status" value="2"/>
</dbReference>
<feature type="domain" description="Response regulatory" evidence="19">
    <location>
        <begin position="1488"/>
        <end position="1605"/>
    </location>
</feature>
<dbReference type="PROSITE" id="PS50924">
    <property type="entry name" value="MHYT"/>
    <property type="match status" value="1"/>
</dbReference>
<evidence type="ECO:0000256" key="2">
    <source>
        <dbReference type="ARBA" id="ARBA00004651"/>
    </source>
</evidence>
<evidence type="ECO:0000256" key="9">
    <source>
        <dbReference type="ARBA" id="ARBA00022777"/>
    </source>
</evidence>
<dbReference type="Pfam" id="PF08448">
    <property type="entry name" value="PAS_4"/>
    <property type="match status" value="1"/>
</dbReference>
<feature type="domain" description="PAC" evidence="21">
    <location>
        <begin position="617"/>
        <end position="669"/>
    </location>
</feature>
<dbReference type="PROSITE" id="PS50112">
    <property type="entry name" value="PAS"/>
    <property type="match status" value="4"/>
</dbReference>
<comment type="catalytic activity">
    <reaction evidence="1">
        <text>ATP + protein L-histidine = ADP + protein N-phospho-L-histidine.</text>
        <dbReference type="EC" id="2.7.13.3"/>
    </reaction>
</comment>
<dbReference type="InterPro" id="IPR004358">
    <property type="entry name" value="Sig_transdc_His_kin-like_C"/>
</dbReference>
<dbReference type="PANTHER" id="PTHR45339">
    <property type="entry name" value="HYBRID SIGNAL TRANSDUCTION HISTIDINE KINASE J"/>
    <property type="match status" value="1"/>
</dbReference>
<evidence type="ECO:0000259" key="19">
    <source>
        <dbReference type="PROSITE" id="PS50110"/>
    </source>
</evidence>
<feature type="transmembrane region" description="Helical" evidence="16">
    <location>
        <begin position="130"/>
        <end position="154"/>
    </location>
</feature>
<dbReference type="InterPro" id="IPR000014">
    <property type="entry name" value="PAS"/>
</dbReference>
<keyword evidence="10" id="KW-0067">ATP-binding</keyword>
<dbReference type="PROSITE" id="PS50110">
    <property type="entry name" value="RESPONSE_REGULATORY"/>
    <property type="match status" value="2"/>
</dbReference>
<evidence type="ECO:0000256" key="3">
    <source>
        <dbReference type="ARBA" id="ARBA00012438"/>
    </source>
</evidence>
<feature type="transmembrane region" description="Helical" evidence="16">
    <location>
        <begin position="66"/>
        <end position="90"/>
    </location>
</feature>
<dbReference type="InterPro" id="IPR036097">
    <property type="entry name" value="HisK_dim/P_sf"/>
</dbReference>
<dbReference type="Pfam" id="PF00512">
    <property type="entry name" value="HisKA"/>
    <property type="match status" value="1"/>
</dbReference>
<dbReference type="Pfam" id="PF02518">
    <property type="entry name" value="HATPase_c"/>
    <property type="match status" value="1"/>
</dbReference>
<feature type="modified residue" description="4-aspartylphosphate" evidence="15">
    <location>
        <position position="1393"/>
    </location>
</feature>
<dbReference type="InterPro" id="IPR029016">
    <property type="entry name" value="GAF-like_dom_sf"/>
</dbReference>
<feature type="domain" description="PAS" evidence="20">
    <location>
        <begin position="543"/>
        <end position="613"/>
    </location>
</feature>
<dbReference type="Gene3D" id="3.30.450.20">
    <property type="entry name" value="PAS domain"/>
    <property type="match status" value="4"/>
</dbReference>
<dbReference type="GO" id="GO:0000155">
    <property type="term" value="F:phosphorelay sensor kinase activity"/>
    <property type="evidence" value="ECO:0007669"/>
    <property type="project" value="InterPro"/>
</dbReference>
<feature type="domain" description="Response regulatory" evidence="19">
    <location>
        <begin position="1343"/>
        <end position="1460"/>
    </location>
</feature>
<dbReference type="CDD" id="cd06174">
    <property type="entry name" value="MFS"/>
    <property type="match status" value="1"/>
</dbReference>
<feature type="modified residue" description="Phosphohistidine" evidence="14">
    <location>
        <position position="1675"/>
    </location>
</feature>
<dbReference type="InterPro" id="IPR035965">
    <property type="entry name" value="PAS-like_dom_sf"/>
</dbReference>
<evidence type="ECO:0000256" key="1">
    <source>
        <dbReference type="ARBA" id="ARBA00000085"/>
    </source>
</evidence>
<keyword evidence="12" id="KW-0902">Two-component regulatory system</keyword>
<feature type="domain" description="HPt" evidence="22">
    <location>
        <begin position="1636"/>
        <end position="1729"/>
    </location>
</feature>
<feature type="domain" description="Histidine kinase" evidence="18">
    <location>
        <begin position="1002"/>
        <end position="1323"/>
    </location>
</feature>
<dbReference type="InterPro" id="IPR000700">
    <property type="entry name" value="PAS-assoc_C"/>
</dbReference>
<evidence type="ECO:0000313" key="25">
    <source>
        <dbReference type="Proteomes" id="UP000176944"/>
    </source>
</evidence>
<dbReference type="Gene3D" id="1.20.120.160">
    <property type="entry name" value="HPT domain"/>
    <property type="match status" value="1"/>
</dbReference>
<dbReference type="Pfam" id="PF01590">
    <property type="entry name" value="GAF"/>
    <property type="match status" value="1"/>
</dbReference>
<dbReference type="InterPro" id="IPR013656">
    <property type="entry name" value="PAS_4"/>
</dbReference>
<dbReference type="InterPro" id="IPR013767">
    <property type="entry name" value="PAS_fold"/>
</dbReference>
<dbReference type="SUPFAM" id="SSF52172">
    <property type="entry name" value="CheY-like"/>
    <property type="match status" value="2"/>
</dbReference>
<evidence type="ECO:0000256" key="4">
    <source>
        <dbReference type="ARBA" id="ARBA00022475"/>
    </source>
</evidence>
<dbReference type="Gene3D" id="3.30.565.10">
    <property type="entry name" value="Histidine kinase-like ATPase, C-terminal domain"/>
    <property type="match status" value="1"/>
</dbReference>
<evidence type="ECO:0000256" key="13">
    <source>
        <dbReference type="ARBA" id="ARBA00023136"/>
    </source>
</evidence>
<dbReference type="SUPFAM" id="SSF47226">
    <property type="entry name" value="Histidine-containing phosphotransfer domain, HPT domain"/>
    <property type="match status" value="1"/>
</dbReference>
<dbReference type="InterPro" id="IPR001610">
    <property type="entry name" value="PAC"/>
</dbReference>
<dbReference type="Gene3D" id="3.30.450.40">
    <property type="match status" value="1"/>
</dbReference>
<dbReference type="InterPro" id="IPR003018">
    <property type="entry name" value="GAF"/>
</dbReference>
<dbReference type="Pfam" id="PF00989">
    <property type="entry name" value="PAS"/>
    <property type="match status" value="2"/>
</dbReference>
<name>A0A1D9GBF1_MOOP1</name>
<keyword evidence="4" id="KW-1003">Cell membrane</keyword>
<dbReference type="GO" id="GO:0006355">
    <property type="term" value="P:regulation of DNA-templated transcription"/>
    <property type="evidence" value="ECO:0007669"/>
    <property type="project" value="InterPro"/>
</dbReference>
<dbReference type="InterPro" id="IPR003594">
    <property type="entry name" value="HATPase_dom"/>
</dbReference>
<feature type="domain" description="PAC" evidence="21">
    <location>
        <begin position="490"/>
        <end position="542"/>
    </location>
</feature>
<dbReference type="InterPro" id="IPR011006">
    <property type="entry name" value="CheY-like_superfamily"/>
</dbReference>
<dbReference type="CDD" id="cd00156">
    <property type="entry name" value="REC"/>
    <property type="match status" value="1"/>
</dbReference>
<organism evidence="24 25">
    <name type="scientific">Moorena producens (strain JHB)</name>
    <dbReference type="NCBI Taxonomy" id="1454205"/>
    <lineage>
        <taxon>Bacteria</taxon>
        <taxon>Bacillati</taxon>
        <taxon>Cyanobacteriota</taxon>
        <taxon>Cyanophyceae</taxon>
        <taxon>Coleofasciculales</taxon>
        <taxon>Coleofasciculaceae</taxon>
        <taxon>Moorena</taxon>
    </lineage>
</organism>
<dbReference type="GO" id="GO:0005886">
    <property type="term" value="C:plasma membrane"/>
    <property type="evidence" value="ECO:0007669"/>
    <property type="project" value="UniProtKB-SubCell"/>
</dbReference>
<dbReference type="Pfam" id="PF03707">
    <property type="entry name" value="MHYT"/>
    <property type="match status" value="2"/>
</dbReference>
<dbReference type="PROSITE" id="PS50109">
    <property type="entry name" value="HIS_KIN"/>
    <property type="match status" value="1"/>
</dbReference>
<keyword evidence="6" id="KW-0808">Transferase</keyword>
<dbReference type="SUPFAM" id="SSF47384">
    <property type="entry name" value="Homodimeric domain of signal transducing histidine kinase"/>
    <property type="match status" value="1"/>
</dbReference>
<evidence type="ECO:0000259" key="21">
    <source>
        <dbReference type="PROSITE" id="PS50113"/>
    </source>
</evidence>
<dbReference type="InterPro" id="IPR005330">
    <property type="entry name" value="MHYT_dom"/>
</dbReference>
<feature type="coiled-coil region" evidence="17">
    <location>
        <begin position="965"/>
        <end position="992"/>
    </location>
</feature>
<feature type="domain" description="PAS" evidence="20">
    <location>
        <begin position="281"/>
        <end position="357"/>
    </location>
</feature>
<feature type="modified residue" description="4-aspartylphosphate" evidence="15">
    <location>
        <position position="1537"/>
    </location>
</feature>
<reference evidence="25" key="1">
    <citation type="submission" date="2016-10" db="EMBL/GenBank/DDBJ databases">
        <title>Comparative genomics uncovers the prolific and rare metabolic potential of the cyanobacterial genus Moorea.</title>
        <authorList>
            <person name="Leao T."/>
            <person name="Castelao G."/>
            <person name="Korobeynikov A."/>
            <person name="Monroe E.A."/>
            <person name="Podell S."/>
            <person name="Glukhov E."/>
            <person name="Allen E."/>
            <person name="Gerwick W.H."/>
            <person name="Gerwick L."/>
        </authorList>
    </citation>
    <scope>NUCLEOTIDE SEQUENCE [LARGE SCALE GENOMIC DNA]</scope>
    <source>
        <strain evidence="25">JHB</strain>
    </source>
</reference>
<dbReference type="InterPro" id="IPR008207">
    <property type="entry name" value="Sig_transdc_His_kin_Hpt_dom"/>
</dbReference>
<dbReference type="InterPro" id="IPR005467">
    <property type="entry name" value="His_kinase_dom"/>
</dbReference>
<keyword evidence="8" id="KW-0547">Nucleotide-binding</keyword>
<evidence type="ECO:0000256" key="10">
    <source>
        <dbReference type="ARBA" id="ARBA00022840"/>
    </source>
</evidence>
<dbReference type="Gene3D" id="1.10.287.130">
    <property type="match status" value="1"/>
</dbReference>
<feature type="domain" description="PAC" evidence="21">
    <location>
        <begin position="361"/>
        <end position="414"/>
    </location>
</feature>
<evidence type="ECO:0000256" key="17">
    <source>
        <dbReference type="SAM" id="Coils"/>
    </source>
</evidence>
<gene>
    <name evidence="24" type="ORF">BJP36_21010</name>
</gene>
<dbReference type="Pfam" id="PF01627">
    <property type="entry name" value="Hpt"/>
    <property type="match status" value="1"/>
</dbReference>
<proteinExistence type="predicted"/>
<feature type="domain" description="PAC" evidence="21">
    <location>
        <begin position="745"/>
        <end position="797"/>
    </location>
</feature>
<feature type="transmembrane region" description="Helical" evidence="16">
    <location>
        <begin position="102"/>
        <end position="121"/>
    </location>
</feature>
<evidence type="ECO:0000259" key="20">
    <source>
        <dbReference type="PROSITE" id="PS50112"/>
    </source>
</evidence>
<dbReference type="PROSITE" id="PS50113">
    <property type="entry name" value="PAC"/>
    <property type="match status" value="4"/>
</dbReference>
<evidence type="ECO:0000259" key="22">
    <source>
        <dbReference type="PROSITE" id="PS50894"/>
    </source>
</evidence>
<dbReference type="SMART" id="SM00387">
    <property type="entry name" value="HATPase_c"/>
    <property type="match status" value="1"/>
</dbReference>
<feature type="transmembrane region" description="Helical" evidence="16">
    <location>
        <begin position="160"/>
        <end position="184"/>
    </location>
</feature>
<dbReference type="SUPFAM" id="SSF55874">
    <property type="entry name" value="ATPase domain of HSP90 chaperone/DNA topoisomerase II/histidine kinase"/>
    <property type="match status" value="2"/>
</dbReference>
<dbReference type="PROSITE" id="PS50894">
    <property type="entry name" value="HPT"/>
    <property type="match status" value="1"/>
</dbReference>
<evidence type="ECO:0000256" key="12">
    <source>
        <dbReference type="ARBA" id="ARBA00023012"/>
    </source>
</evidence>
<dbReference type="EMBL" id="CP017708">
    <property type="protein sequence ID" value="AOY84805.2"/>
    <property type="molecule type" value="Genomic_DNA"/>
</dbReference>
<dbReference type="SMART" id="SM00388">
    <property type="entry name" value="HisKA"/>
    <property type="match status" value="1"/>
</dbReference>
<evidence type="ECO:0000256" key="8">
    <source>
        <dbReference type="ARBA" id="ARBA00022741"/>
    </source>
</evidence>
<evidence type="ECO:0000259" key="23">
    <source>
        <dbReference type="PROSITE" id="PS50924"/>
    </source>
</evidence>
<feature type="domain" description="PAS" evidence="20">
    <location>
        <begin position="415"/>
        <end position="456"/>
    </location>
</feature>
<dbReference type="CDD" id="cd00088">
    <property type="entry name" value="HPT"/>
    <property type="match status" value="1"/>
</dbReference>